<evidence type="ECO:0000259" key="3">
    <source>
        <dbReference type="Pfam" id="PF01145"/>
    </source>
</evidence>
<dbReference type="Gene3D" id="3.30.479.30">
    <property type="entry name" value="Band 7 domain"/>
    <property type="match status" value="1"/>
</dbReference>
<proteinExistence type="predicted"/>
<dbReference type="InterPro" id="IPR036013">
    <property type="entry name" value="Band_7/SPFH_dom_sf"/>
</dbReference>
<keyword evidence="2" id="KW-1133">Transmembrane helix</keyword>
<reference evidence="4 5" key="1">
    <citation type="submission" date="2022-08" db="EMBL/GenBank/DDBJ databases">
        <title>YIM 101645 draft genome.</title>
        <authorList>
            <person name="Chen X."/>
        </authorList>
    </citation>
    <scope>NUCLEOTIDE SEQUENCE [LARGE SCALE GENOMIC DNA]</scope>
    <source>
        <strain evidence="4 5">YIM 101645</strain>
    </source>
</reference>
<name>A0ABT2FWN1_9CORY</name>
<sequence length="257" mass="27136">MPTTTTTIEAAGSPGSEVDFAERPARTAGPRRAGIVIVLAVLILLGSIGRIIWGLQLGDTIRVVHGMVGLVITSVLAATVRVTAHGDAQVVRFFGHYLGTSRRTGMSLLPPLTWSTKVSVRERELTTGQVEVNGIDGDVVRARADITWRVADTARATFAVDDAEGFLCSRAETALRQVVAALPRAELSRGLADTLSARVAAAGLVVISAEVSVLSTSPGTTRVVEVTLDRLAAEQLLELAPGRREALVAEVVAELRE</sequence>
<gene>
    <name evidence="4" type="ORF">NYP18_08220</name>
</gene>
<dbReference type="PANTHER" id="PTHR43446:SF1">
    <property type="entry name" value="BAND 7 DOMAIN-CONTAINING PROTEIN"/>
    <property type="match status" value="1"/>
</dbReference>
<evidence type="ECO:0000313" key="5">
    <source>
        <dbReference type="Proteomes" id="UP001205965"/>
    </source>
</evidence>
<dbReference type="SUPFAM" id="SSF117892">
    <property type="entry name" value="Band 7/SPFH domain"/>
    <property type="match status" value="1"/>
</dbReference>
<dbReference type="RefSeq" id="WP_259427708.1">
    <property type="nucleotide sequence ID" value="NZ_JANWTC010000005.1"/>
</dbReference>
<dbReference type="EMBL" id="JANWTC010000005">
    <property type="protein sequence ID" value="MCS5479641.1"/>
    <property type="molecule type" value="Genomic_DNA"/>
</dbReference>
<accession>A0ABT2FWN1</accession>
<evidence type="ECO:0000256" key="2">
    <source>
        <dbReference type="SAM" id="Phobius"/>
    </source>
</evidence>
<dbReference type="PANTHER" id="PTHR43446">
    <property type="entry name" value="MEMBRANE PROTEIN-RELATED"/>
    <property type="match status" value="1"/>
</dbReference>
<dbReference type="Proteomes" id="UP001205965">
    <property type="component" value="Unassembled WGS sequence"/>
</dbReference>
<feature type="transmembrane region" description="Helical" evidence="2">
    <location>
        <begin position="65"/>
        <end position="84"/>
    </location>
</feature>
<evidence type="ECO:0000256" key="1">
    <source>
        <dbReference type="SAM" id="MobiDB-lite"/>
    </source>
</evidence>
<comment type="caution">
    <text evidence="4">The sequence shown here is derived from an EMBL/GenBank/DDBJ whole genome shotgun (WGS) entry which is preliminary data.</text>
</comment>
<dbReference type="Pfam" id="PF01145">
    <property type="entry name" value="Band_7"/>
    <property type="match status" value="1"/>
</dbReference>
<dbReference type="InterPro" id="IPR001107">
    <property type="entry name" value="Band_7"/>
</dbReference>
<evidence type="ECO:0000313" key="4">
    <source>
        <dbReference type="EMBL" id="MCS5479641.1"/>
    </source>
</evidence>
<keyword evidence="2" id="KW-0812">Transmembrane</keyword>
<keyword evidence="5" id="KW-1185">Reference proteome</keyword>
<feature type="region of interest" description="Disordered" evidence="1">
    <location>
        <begin position="1"/>
        <end position="20"/>
    </location>
</feature>
<feature type="domain" description="Band 7" evidence="3">
    <location>
        <begin position="90"/>
        <end position="220"/>
    </location>
</feature>
<protein>
    <submittedName>
        <fullName evidence="4">SPFH domain-containing protein</fullName>
    </submittedName>
</protein>
<keyword evidence="2" id="KW-0472">Membrane</keyword>
<feature type="transmembrane region" description="Helical" evidence="2">
    <location>
        <begin position="33"/>
        <end position="53"/>
    </location>
</feature>
<organism evidence="4 5">
    <name type="scientific">Corynebacterium lemuris</name>
    <dbReference type="NCBI Taxonomy" id="1859292"/>
    <lineage>
        <taxon>Bacteria</taxon>
        <taxon>Bacillati</taxon>
        <taxon>Actinomycetota</taxon>
        <taxon>Actinomycetes</taxon>
        <taxon>Mycobacteriales</taxon>
        <taxon>Corynebacteriaceae</taxon>
        <taxon>Corynebacterium</taxon>
    </lineage>
</organism>